<organism evidence="1 2">
    <name type="scientific">Paenibacillus alvei TS-15</name>
    <dbReference type="NCBI Taxonomy" id="1117108"/>
    <lineage>
        <taxon>Bacteria</taxon>
        <taxon>Bacillati</taxon>
        <taxon>Bacillota</taxon>
        <taxon>Bacilli</taxon>
        <taxon>Bacillales</taxon>
        <taxon>Paenibacillaceae</taxon>
        <taxon>Paenibacillus</taxon>
    </lineage>
</organism>
<sequence>MKARELTRTQFKEAFKRGLGNSYIELKESKNREKYKDIVLWSCLRNTCYDMQCEGGRGVFLYNAICLFEDRSFFEEAIIQKFMQQKNLDTWLFDQLCELLYLFSVDGSIRARETLYEKHNTLLGLLSHRTNRLDKDNLEWLCVWLTSLDGFSAFKSIVKQLGEYALRKSVTVDMDWFYSNAKNKFGDKRVDRYLQNNAIKSDYVKAFLNSVSHTTVQSRKNIDSATLEELIKASREKRSRGLALRFAKIASEDDLLKLAKYSIEETNLEIKLELLWTFRKVRFPLDEQFIFELAESDNQSIRDVAFEIMQLLPPDTIHDFTINLLKQKKELANALSLLCYCYKSEDEIVLLEGIQRLTVSYEDGRWHGAFMDIEDLLDNRSVKINPSALIYIYRQTLCSYCRHTLVQRMSKRKVLPQEILQECLHDSYEDTRKFAVRKLKKLRN</sequence>
<dbReference type="InterPro" id="IPR016024">
    <property type="entry name" value="ARM-type_fold"/>
</dbReference>
<dbReference type="SUPFAM" id="SSF48371">
    <property type="entry name" value="ARM repeat"/>
    <property type="match status" value="1"/>
</dbReference>
<gene>
    <name evidence="1" type="ORF">PAALTS15_03707</name>
</gene>
<dbReference type="eggNOG" id="ENOG5032ZS4">
    <property type="taxonomic scope" value="Bacteria"/>
</dbReference>
<dbReference type="Proteomes" id="UP000015344">
    <property type="component" value="Unassembled WGS sequence"/>
</dbReference>
<name>S9SVG9_PAEAL</name>
<evidence type="ECO:0000313" key="1">
    <source>
        <dbReference type="EMBL" id="EPY08649.1"/>
    </source>
</evidence>
<accession>S9SVG9</accession>
<evidence type="ECO:0000313" key="2">
    <source>
        <dbReference type="Proteomes" id="UP000015344"/>
    </source>
</evidence>
<dbReference type="EMBL" id="ATMT01000012">
    <property type="protein sequence ID" value="EPY08649.1"/>
    <property type="molecule type" value="Genomic_DNA"/>
</dbReference>
<comment type="caution">
    <text evidence="1">The sequence shown here is derived from an EMBL/GenBank/DDBJ whole genome shotgun (WGS) entry which is preliminary data.</text>
</comment>
<proteinExistence type="predicted"/>
<dbReference type="AlphaFoldDB" id="S9SVG9"/>
<reference evidence="1 2" key="1">
    <citation type="submission" date="2013-05" db="EMBL/GenBank/DDBJ databases">
        <authorList>
            <person name="Strain E.A."/>
            <person name="Brown E."/>
            <person name="Allard M.W."/>
            <person name="Luo Y.L."/>
        </authorList>
    </citation>
    <scope>NUCLEOTIDE SEQUENCE [LARGE SCALE GENOMIC DNA]</scope>
    <source>
        <strain evidence="1 2">TS-15</strain>
    </source>
</reference>
<dbReference type="PATRIC" id="fig|1117108.3.peg.768"/>
<dbReference type="RefSeq" id="WP_021258298.1">
    <property type="nucleotide sequence ID" value="NZ_ATMT01000012.1"/>
</dbReference>
<protein>
    <submittedName>
        <fullName evidence="1">Uncharacterized protein</fullName>
    </submittedName>
</protein>